<name>A0A3N0EJ84_SINP1</name>
<dbReference type="SUPFAM" id="SSF49464">
    <property type="entry name" value="Carboxypeptidase regulatory domain-like"/>
    <property type="match status" value="1"/>
</dbReference>
<dbReference type="PROSITE" id="PS52016">
    <property type="entry name" value="TONB_DEPENDENT_REC_3"/>
    <property type="match status" value="1"/>
</dbReference>
<comment type="similarity">
    <text evidence="8 9">Belongs to the TonB-dependent receptor family.</text>
</comment>
<feature type="region of interest" description="Disordered" evidence="10">
    <location>
        <begin position="121"/>
        <end position="140"/>
    </location>
</feature>
<dbReference type="GO" id="GO:0009279">
    <property type="term" value="C:cell outer membrane"/>
    <property type="evidence" value="ECO:0007669"/>
    <property type="project" value="UniProtKB-SubCell"/>
</dbReference>
<evidence type="ECO:0000256" key="6">
    <source>
        <dbReference type="ARBA" id="ARBA00023136"/>
    </source>
</evidence>
<protein>
    <submittedName>
        <fullName evidence="13">SusC/RagA family TonB-linked outer membrane protein</fullName>
    </submittedName>
</protein>
<dbReference type="Gene3D" id="2.40.170.20">
    <property type="entry name" value="TonB-dependent receptor, beta-barrel domain"/>
    <property type="match status" value="1"/>
</dbReference>
<keyword evidence="2 8" id="KW-0813">Transport</keyword>
<evidence type="ECO:0000256" key="4">
    <source>
        <dbReference type="ARBA" id="ARBA00022692"/>
    </source>
</evidence>
<dbReference type="InterPro" id="IPR023997">
    <property type="entry name" value="TonB-dep_OMP_SusC/RagA_CS"/>
</dbReference>
<dbReference type="Pfam" id="PF13715">
    <property type="entry name" value="CarbopepD_reg_2"/>
    <property type="match status" value="1"/>
</dbReference>
<dbReference type="InterPro" id="IPR023996">
    <property type="entry name" value="TonB-dep_OMP_SusC/RagA"/>
</dbReference>
<dbReference type="InterPro" id="IPR000531">
    <property type="entry name" value="Beta-barrel_TonB"/>
</dbReference>
<evidence type="ECO:0000256" key="3">
    <source>
        <dbReference type="ARBA" id="ARBA00022452"/>
    </source>
</evidence>
<dbReference type="Pfam" id="PF00593">
    <property type="entry name" value="TonB_dep_Rec_b-barrel"/>
    <property type="match status" value="1"/>
</dbReference>
<dbReference type="Pfam" id="PF07715">
    <property type="entry name" value="Plug"/>
    <property type="match status" value="1"/>
</dbReference>
<keyword evidence="7 8" id="KW-0998">Cell outer membrane</keyword>
<dbReference type="Proteomes" id="UP000267469">
    <property type="component" value="Unassembled WGS sequence"/>
</dbReference>
<dbReference type="InterPro" id="IPR037066">
    <property type="entry name" value="Plug_dom_sf"/>
</dbReference>
<feature type="domain" description="TonB-dependent receptor-like beta-barrel" evidence="11">
    <location>
        <begin position="529"/>
        <end position="906"/>
    </location>
</feature>
<evidence type="ECO:0000256" key="2">
    <source>
        <dbReference type="ARBA" id="ARBA00022448"/>
    </source>
</evidence>
<gene>
    <name evidence="13" type="ORF">ED312_10075</name>
</gene>
<comment type="caution">
    <text evidence="13">The sequence shown here is derived from an EMBL/GenBank/DDBJ whole genome shotgun (WGS) entry which is preliminary data.</text>
</comment>
<keyword evidence="5 9" id="KW-0798">TonB box</keyword>
<dbReference type="NCBIfam" id="TIGR04056">
    <property type="entry name" value="OMP_RagA_SusC"/>
    <property type="match status" value="1"/>
</dbReference>
<dbReference type="NCBIfam" id="TIGR04057">
    <property type="entry name" value="SusC_RagA_signa"/>
    <property type="match status" value="1"/>
</dbReference>
<dbReference type="InterPro" id="IPR008969">
    <property type="entry name" value="CarboxyPept-like_regulatory"/>
</dbReference>
<evidence type="ECO:0000256" key="10">
    <source>
        <dbReference type="SAM" id="MobiDB-lite"/>
    </source>
</evidence>
<accession>A0A3N0EJ84</accession>
<evidence type="ECO:0000313" key="13">
    <source>
        <dbReference type="EMBL" id="RNL87739.1"/>
    </source>
</evidence>
<organism evidence="13 14">
    <name type="scientific">Sinomicrobium pectinilyticum</name>
    <dbReference type="NCBI Taxonomy" id="1084421"/>
    <lineage>
        <taxon>Bacteria</taxon>
        <taxon>Pseudomonadati</taxon>
        <taxon>Bacteroidota</taxon>
        <taxon>Flavobacteriia</taxon>
        <taxon>Flavobacteriales</taxon>
        <taxon>Flavobacteriaceae</taxon>
        <taxon>Sinomicrobium</taxon>
    </lineage>
</organism>
<evidence type="ECO:0000256" key="5">
    <source>
        <dbReference type="ARBA" id="ARBA00023077"/>
    </source>
</evidence>
<evidence type="ECO:0000256" key="9">
    <source>
        <dbReference type="RuleBase" id="RU003357"/>
    </source>
</evidence>
<feature type="compositionally biased region" description="Low complexity" evidence="10">
    <location>
        <begin position="121"/>
        <end position="131"/>
    </location>
</feature>
<evidence type="ECO:0000256" key="7">
    <source>
        <dbReference type="ARBA" id="ARBA00023237"/>
    </source>
</evidence>
<dbReference type="OrthoDB" id="9768177at2"/>
<evidence type="ECO:0000259" key="12">
    <source>
        <dbReference type="Pfam" id="PF07715"/>
    </source>
</evidence>
<evidence type="ECO:0000256" key="8">
    <source>
        <dbReference type="PROSITE-ProRule" id="PRU01360"/>
    </source>
</evidence>
<dbReference type="Gene3D" id="2.170.130.10">
    <property type="entry name" value="TonB-dependent receptor, plug domain"/>
    <property type="match status" value="1"/>
</dbReference>
<dbReference type="InterPro" id="IPR039426">
    <property type="entry name" value="TonB-dep_rcpt-like"/>
</dbReference>
<dbReference type="InterPro" id="IPR012910">
    <property type="entry name" value="Plug_dom"/>
</dbReference>
<evidence type="ECO:0000259" key="11">
    <source>
        <dbReference type="Pfam" id="PF00593"/>
    </source>
</evidence>
<evidence type="ECO:0000256" key="1">
    <source>
        <dbReference type="ARBA" id="ARBA00004571"/>
    </source>
</evidence>
<keyword evidence="4 8" id="KW-0812">Transmembrane</keyword>
<dbReference type="EMBL" id="RJTM01000071">
    <property type="protein sequence ID" value="RNL87739.1"/>
    <property type="molecule type" value="Genomic_DNA"/>
</dbReference>
<dbReference type="SUPFAM" id="SSF56935">
    <property type="entry name" value="Porins"/>
    <property type="match status" value="1"/>
</dbReference>
<evidence type="ECO:0000313" key="14">
    <source>
        <dbReference type="Proteomes" id="UP000267469"/>
    </source>
</evidence>
<comment type="subcellular location">
    <subcellularLocation>
        <location evidence="1 8">Cell outer membrane</location>
        <topology evidence="1 8">Multi-pass membrane protein</topology>
    </subcellularLocation>
</comment>
<keyword evidence="6 8" id="KW-0472">Membrane</keyword>
<dbReference type="InterPro" id="IPR036942">
    <property type="entry name" value="Beta-barrel_TonB_sf"/>
</dbReference>
<keyword evidence="3 8" id="KW-1134">Transmembrane beta strand</keyword>
<dbReference type="RefSeq" id="WP_123215883.1">
    <property type="nucleotide sequence ID" value="NZ_RJTM01000071.1"/>
</dbReference>
<dbReference type="Gene3D" id="2.60.40.1120">
    <property type="entry name" value="Carboxypeptidase-like, regulatory domain"/>
    <property type="match status" value="1"/>
</dbReference>
<sequence>MKIFTKLWDGPFPVPKPDLKMKLTVLLLVFTLFQLRAATSYAQKTKITLNMQGVSVLEVIEEIEAITDFGFLYREKDLDLERKVSVKARKKGIEDILETLFKDAPVTYSISDKLIILTKKGNTTSPNNTPTSKEKTGENQQQFEVSGIITDPEGNPLPGVNIIIKGTNQGTMSDPDGKFTILAQTKDILTFSYVGFKRIEIPVNGPDPIDLQMEEDIMSLEGVEVNAGYWKVKDRERTGNISRLTSEEIAIQPVGNVMAAAIGRMPGVNIQQNTGLPGGNFRIRIRGQNSLRSDANEPLYIIDGVPFSATSLATDLAGEIFRTGAGTSPLNTINPSDIESIEVLKDADATAIYGSRGANGVVLITTKRGSVGKTRVDVNFQHGLGKVPHFMDLLNIKQYLEMKREAFANDDAEFRSFDYDVNGAWDFNRDVDWQKRLIGGTSETTNAQLSISGGGRNTQYTFNGGYYRETTVLPGSFAYQRGSGQLNVNHTSNNQNFKANFLVNFSKDKNNLPRVDYTNQALTFAPNAPEPFNGDGSINSANGAWGILGSPFVDLKNSYSNGTDNLITNGVFTYSILPGLELKTNLGYTTTKMNERILYPISAQDPTSIFATGTGQAQFVDSSIHTWIGEPQIEYEWAIGKGHLNILVGTTFQKVTRESKTINATGIGSDALLEDLSVASTIRASNNFLEYRYNAIFGRIHYNWKEKYLINLTGRRDGSSRFGTGNQFGNFGAIGMAWIFSNENFIKNNLPFLSFGKLRSSYGTTGNDQIPDYGYLETYSSPGSYLGGTTLIPARIANQNFSWEVNKKFEVGLELGMFKDRISLSTSYYRNRSSNQLVGFSLPGITGFTIVQANLPAMVQNMGWELELTTRNIQTKDFSWGTFANLTIPRNKLVDYPNLEGSPYGNRYVIGEPLNIAKVYQYLGANQETGEYQFQDVDEDENVSSPNDTQFVKEIGQQYYGGINNSLTYKGLQLDFFFQFVKQVTQSYRNAFTAPGFSAIGGNQPIEVLGRWQQPGDITDIPRFSATNSLFSTSFGSRWKSSDHAYEDTSFIRLKNVSLSWNLPMEVAHKLKLQQARIYIQGQNLLTITNYRGLDPEVSPTSLPPLRVFTTGIQLTF</sequence>
<feature type="domain" description="TonB-dependent receptor plug" evidence="12">
    <location>
        <begin position="235"/>
        <end position="361"/>
    </location>
</feature>
<reference evidence="13 14" key="1">
    <citation type="submission" date="2018-10" db="EMBL/GenBank/DDBJ databases">
        <title>Sinomicrobium pectinilyticum sp. nov., a pectinase-producing bacterium isolated from alkaline and saline soil, and emended description of the genus Sinomicrobium.</title>
        <authorList>
            <person name="Cheng B."/>
            <person name="Li C."/>
            <person name="Lai Q."/>
            <person name="Du M."/>
            <person name="Shao Z."/>
            <person name="Xu P."/>
            <person name="Yang C."/>
        </authorList>
    </citation>
    <scope>NUCLEOTIDE SEQUENCE [LARGE SCALE GENOMIC DNA]</scope>
    <source>
        <strain evidence="13 14">5DNS001</strain>
    </source>
</reference>
<proteinExistence type="inferred from homology"/>
<keyword evidence="14" id="KW-1185">Reference proteome</keyword>
<dbReference type="AlphaFoldDB" id="A0A3N0EJ84"/>